<dbReference type="Proteomes" id="UP000230052">
    <property type="component" value="Unassembled WGS sequence"/>
</dbReference>
<evidence type="ECO:0000256" key="3">
    <source>
        <dbReference type="ARBA" id="ARBA00022723"/>
    </source>
</evidence>
<dbReference type="GO" id="GO:0046872">
    <property type="term" value="F:metal ion binding"/>
    <property type="evidence" value="ECO:0007669"/>
    <property type="project" value="UniProtKB-KW"/>
</dbReference>
<comment type="cofactor">
    <cofactor evidence="1">
        <name>[4Fe-4S] cluster</name>
        <dbReference type="ChEBI" id="CHEBI:49883"/>
    </cofactor>
</comment>
<sequence>MKKLRMNYIRFGSDMLKSICSIKFFGKRIPIYCEWEVTKRCNMKCFFCSTLLQYDRNKMPELSPKEALVIIDQLATLGTKMLHFSGGEPTLREDLPQLVEAAKSKNMFVFITTNGSTPLEKMEKLLNANLIHVSIDGTEDFHDSMRQAPGAFNKALETLRFLNSKNCKTQITTIYTPTTSYEMLEDLCDIAKKLGVKISIGILSKSIYTPMNETGKNMFDSNTSFLSEYANTIKSLRVKYKNLITNVQPFFSIIQHGGLDSYGCRAMDIAISLKQDGSISFPCNGLPLQLSKGDIRSIYYDKKNVMKFGILQGKHQFCKNCTIRCMGFVSALLKYKGVLSILKDYVALF</sequence>
<name>A0A2J0KTX1_9BACT</name>
<feature type="domain" description="Radical SAM core" evidence="6">
    <location>
        <begin position="25"/>
        <end position="239"/>
    </location>
</feature>
<organism evidence="7 8">
    <name type="scientific">Candidatus Aquitaenariimonas noxiae</name>
    <dbReference type="NCBI Taxonomy" id="1974741"/>
    <lineage>
        <taxon>Bacteria</taxon>
        <taxon>Pseudomonadati</taxon>
        <taxon>Candidatus Omnitrophota</taxon>
        <taxon>Candidatus Aquitaenariimonas</taxon>
    </lineage>
</organism>
<dbReference type="SMART" id="SM00729">
    <property type="entry name" value="Elp3"/>
    <property type="match status" value="1"/>
</dbReference>
<proteinExistence type="predicted"/>
<evidence type="ECO:0000256" key="4">
    <source>
        <dbReference type="ARBA" id="ARBA00023004"/>
    </source>
</evidence>
<dbReference type="PROSITE" id="PS51918">
    <property type="entry name" value="RADICAL_SAM"/>
    <property type="match status" value="1"/>
</dbReference>
<keyword evidence="3" id="KW-0479">Metal-binding</keyword>
<dbReference type="InterPro" id="IPR007197">
    <property type="entry name" value="rSAM"/>
</dbReference>
<evidence type="ECO:0000256" key="1">
    <source>
        <dbReference type="ARBA" id="ARBA00001966"/>
    </source>
</evidence>
<dbReference type="GO" id="GO:0003824">
    <property type="term" value="F:catalytic activity"/>
    <property type="evidence" value="ECO:0007669"/>
    <property type="project" value="InterPro"/>
</dbReference>
<dbReference type="AlphaFoldDB" id="A0A2J0KTX1"/>
<keyword evidence="4" id="KW-0408">Iron</keyword>
<dbReference type="SFLD" id="SFLDS00029">
    <property type="entry name" value="Radical_SAM"/>
    <property type="match status" value="1"/>
</dbReference>
<protein>
    <recommendedName>
        <fullName evidence="6">Radical SAM core domain-containing protein</fullName>
    </recommendedName>
</protein>
<dbReference type="SUPFAM" id="SSF102114">
    <property type="entry name" value="Radical SAM enzymes"/>
    <property type="match status" value="1"/>
</dbReference>
<evidence type="ECO:0000313" key="8">
    <source>
        <dbReference type="Proteomes" id="UP000230052"/>
    </source>
</evidence>
<evidence type="ECO:0000256" key="5">
    <source>
        <dbReference type="ARBA" id="ARBA00023014"/>
    </source>
</evidence>
<evidence type="ECO:0000256" key="2">
    <source>
        <dbReference type="ARBA" id="ARBA00022691"/>
    </source>
</evidence>
<keyword evidence="2" id="KW-0949">S-adenosyl-L-methionine</keyword>
<dbReference type="Gene3D" id="3.20.20.70">
    <property type="entry name" value="Aldolase class I"/>
    <property type="match status" value="1"/>
</dbReference>
<dbReference type="InterPro" id="IPR058240">
    <property type="entry name" value="rSAM_sf"/>
</dbReference>
<dbReference type="SFLD" id="SFLDG01067">
    <property type="entry name" value="SPASM/twitch_domain_containing"/>
    <property type="match status" value="1"/>
</dbReference>
<dbReference type="InterPro" id="IPR050377">
    <property type="entry name" value="Radical_SAM_PqqE_MftC-like"/>
</dbReference>
<dbReference type="GO" id="GO:0051536">
    <property type="term" value="F:iron-sulfur cluster binding"/>
    <property type="evidence" value="ECO:0007669"/>
    <property type="project" value="UniProtKB-KW"/>
</dbReference>
<evidence type="ECO:0000313" key="7">
    <source>
        <dbReference type="EMBL" id="PIU41855.1"/>
    </source>
</evidence>
<dbReference type="InterPro" id="IPR006638">
    <property type="entry name" value="Elp3/MiaA/NifB-like_rSAM"/>
</dbReference>
<accession>A0A2J0KTX1</accession>
<dbReference type="PANTHER" id="PTHR11228:SF7">
    <property type="entry name" value="PQQA PEPTIDE CYCLASE"/>
    <property type="match status" value="1"/>
</dbReference>
<dbReference type="Pfam" id="PF04055">
    <property type="entry name" value="Radical_SAM"/>
    <property type="match status" value="1"/>
</dbReference>
<reference evidence="7 8" key="1">
    <citation type="submission" date="2017-09" db="EMBL/GenBank/DDBJ databases">
        <title>Depth-based differentiation of microbial function through sediment-hosted aquifers and enrichment of novel symbionts in the deep terrestrial subsurface.</title>
        <authorList>
            <person name="Probst A.J."/>
            <person name="Ladd B."/>
            <person name="Jarett J.K."/>
            <person name="Geller-Mcgrath D.E."/>
            <person name="Sieber C.M."/>
            <person name="Emerson J.B."/>
            <person name="Anantharaman K."/>
            <person name="Thomas B.C."/>
            <person name="Malmstrom R."/>
            <person name="Stieglmeier M."/>
            <person name="Klingl A."/>
            <person name="Woyke T."/>
            <person name="Ryan C.M."/>
            <person name="Banfield J.F."/>
        </authorList>
    </citation>
    <scope>NUCLEOTIDE SEQUENCE [LARGE SCALE GENOMIC DNA]</scope>
    <source>
        <strain evidence="7">CG07_land_8_20_14_0_80_42_15</strain>
    </source>
</reference>
<dbReference type="InterPro" id="IPR013785">
    <property type="entry name" value="Aldolase_TIM"/>
</dbReference>
<dbReference type="CDD" id="cd01335">
    <property type="entry name" value="Radical_SAM"/>
    <property type="match status" value="1"/>
</dbReference>
<keyword evidence="5" id="KW-0411">Iron-sulfur</keyword>
<evidence type="ECO:0000259" key="6">
    <source>
        <dbReference type="PROSITE" id="PS51918"/>
    </source>
</evidence>
<dbReference type="PANTHER" id="PTHR11228">
    <property type="entry name" value="RADICAL SAM DOMAIN PROTEIN"/>
    <property type="match status" value="1"/>
</dbReference>
<dbReference type="EMBL" id="PEWV01000032">
    <property type="protein sequence ID" value="PIU41855.1"/>
    <property type="molecule type" value="Genomic_DNA"/>
</dbReference>
<gene>
    <name evidence="7" type="ORF">COS99_03530</name>
</gene>
<comment type="caution">
    <text evidence="7">The sequence shown here is derived from an EMBL/GenBank/DDBJ whole genome shotgun (WGS) entry which is preliminary data.</text>
</comment>